<dbReference type="PATRIC" id="fig|1028567.7.peg.612"/>
<gene>
    <name evidence="11" type="ORF">SacRon12I_03100</name>
</gene>
<dbReference type="EMBL" id="CP002818">
    <property type="protein sequence ID" value="AGE72873.1"/>
    <property type="molecule type" value="Genomic_DNA"/>
</dbReference>
<dbReference type="PANTHER" id="PTHR47861">
    <property type="entry name" value="FKBP-TYPE PEPTIDYL-PROLYL CIS-TRANS ISOMERASE SLYD"/>
    <property type="match status" value="1"/>
</dbReference>
<sequence length="257" mass="29257">MIFNFILSTGIALKTVTAMNFEIQMFKDKDFVYIDYVAKVKDTGEIFDTTIEEEAKKANIYSNNVKYEPKLVILGEHSIISGLEEAIYQMNAGEEKEVEIPPEKAYGKKDPTKVRIVSLGDLKKRGVNPYPNMMVRFTDGSVATVKSVTGGRVVLDFNHPLADKTVIYKVKVVKVLQDEKDKVKAVLEKWLGKNNADKFGIELGEDKKNLKITVPKDYYKVEDFQLVIYMLARDIINYVLPESVVSFIENFQKDTFS</sequence>
<dbReference type="EC" id="5.2.1.8" evidence="9"/>
<comment type="catalytic activity">
    <reaction evidence="1 8 9">
        <text>[protein]-peptidylproline (omega=180) = [protein]-peptidylproline (omega=0)</text>
        <dbReference type="Rhea" id="RHEA:16237"/>
        <dbReference type="Rhea" id="RHEA-COMP:10747"/>
        <dbReference type="Rhea" id="RHEA-COMP:10748"/>
        <dbReference type="ChEBI" id="CHEBI:83833"/>
        <dbReference type="ChEBI" id="CHEBI:83834"/>
        <dbReference type="EC" id="5.2.1.8"/>
    </reaction>
</comment>
<keyword evidence="4" id="KW-0963">Cytoplasm</keyword>
<dbReference type="InterPro" id="IPR054016">
    <property type="entry name" value="FKBP26_IF"/>
</dbReference>
<dbReference type="SUPFAM" id="SSF54534">
    <property type="entry name" value="FKBP-like"/>
    <property type="match status" value="1"/>
</dbReference>
<dbReference type="InterPro" id="IPR048261">
    <property type="entry name" value="SlpA/SlyD-like_ins_sf"/>
</dbReference>
<name>M1IAN9_9CREN</name>
<comment type="similarity">
    <text evidence="3 9">Belongs to the FKBP-type PPIase family.</text>
</comment>
<reference evidence="11 12" key="1">
    <citation type="journal article" date="2012" name="ISME J.">
        <title>Genomic evidence of rapid, global-scale gene flow in a Sulfolobus species.</title>
        <authorList>
            <person name="Mao D."/>
            <person name="Grogan D."/>
        </authorList>
    </citation>
    <scope>NUCLEOTIDE SEQUENCE [LARGE SCALE GENOMIC DNA]</scope>
    <source>
        <strain evidence="11 12">Ron12/I</strain>
    </source>
</reference>
<evidence type="ECO:0000259" key="10">
    <source>
        <dbReference type="PROSITE" id="PS50059"/>
    </source>
</evidence>
<evidence type="ECO:0000256" key="3">
    <source>
        <dbReference type="ARBA" id="ARBA00006577"/>
    </source>
</evidence>
<protein>
    <recommendedName>
        <fullName evidence="9">Peptidyl-prolyl cis-trans isomerase</fullName>
        <ecNumber evidence="9">5.2.1.8</ecNumber>
    </recommendedName>
</protein>
<feature type="domain" description="PPIase FKBP-type" evidence="10">
    <location>
        <begin position="29"/>
        <end position="109"/>
    </location>
</feature>
<keyword evidence="5 8" id="KW-0697">Rotamase</keyword>
<evidence type="ECO:0000256" key="5">
    <source>
        <dbReference type="ARBA" id="ARBA00023110"/>
    </source>
</evidence>
<dbReference type="InterPro" id="IPR046357">
    <property type="entry name" value="PPIase_dom_sf"/>
</dbReference>
<dbReference type="GO" id="GO:0005737">
    <property type="term" value="C:cytoplasm"/>
    <property type="evidence" value="ECO:0007669"/>
    <property type="project" value="UniProtKB-SubCell"/>
</dbReference>
<dbReference type="HOGENOM" id="CLU_073526_1_0_2"/>
<evidence type="ECO:0000256" key="8">
    <source>
        <dbReference type="PROSITE-ProRule" id="PRU00277"/>
    </source>
</evidence>
<keyword evidence="6" id="KW-0143">Chaperone</keyword>
<dbReference type="Gene3D" id="3.30.70.2210">
    <property type="match status" value="1"/>
</dbReference>
<proteinExistence type="inferred from homology"/>
<evidence type="ECO:0000256" key="9">
    <source>
        <dbReference type="RuleBase" id="RU003915"/>
    </source>
</evidence>
<comment type="subcellular location">
    <subcellularLocation>
        <location evidence="2">Cytoplasm</location>
    </subcellularLocation>
</comment>
<dbReference type="KEGG" id="sacr:SacRon12I_03100"/>
<keyword evidence="7 8" id="KW-0413">Isomerase</keyword>
<dbReference type="Proteomes" id="UP000011280">
    <property type="component" value="Chromosome"/>
</dbReference>
<evidence type="ECO:0000256" key="7">
    <source>
        <dbReference type="ARBA" id="ARBA00023235"/>
    </source>
</evidence>
<dbReference type="PROSITE" id="PS50059">
    <property type="entry name" value="FKBP_PPIASE"/>
    <property type="match status" value="1"/>
</dbReference>
<dbReference type="GO" id="GO:0003755">
    <property type="term" value="F:peptidyl-prolyl cis-trans isomerase activity"/>
    <property type="evidence" value="ECO:0007669"/>
    <property type="project" value="UniProtKB-UniRule"/>
</dbReference>
<dbReference type="InterPro" id="IPR001179">
    <property type="entry name" value="PPIase_FKBP_dom"/>
</dbReference>
<evidence type="ECO:0000256" key="6">
    <source>
        <dbReference type="ARBA" id="ARBA00023186"/>
    </source>
</evidence>
<dbReference type="Gene3D" id="2.40.10.330">
    <property type="match status" value="1"/>
</dbReference>
<evidence type="ECO:0000313" key="12">
    <source>
        <dbReference type="Proteomes" id="UP000011280"/>
    </source>
</evidence>
<dbReference type="Gene3D" id="3.10.50.40">
    <property type="match status" value="1"/>
</dbReference>
<evidence type="ECO:0000256" key="4">
    <source>
        <dbReference type="ARBA" id="ARBA00022490"/>
    </source>
</evidence>
<accession>M1IAN9</accession>
<organism evidence="12">
    <name type="scientific">Sulfolobus acidocaldarius Ron12/I</name>
    <dbReference type="NCBI Taxonomy" id="1028567"/>
    <lineage>
        <taxon>Archaea</taxon>
        <taxon>Thermoproteota</taxon>
        <taxon>Thermoprotei</taxon>
        <taxon>Sulfolobales</taxon>
        <taxon>Sulfolobaceae</taxon>
        <taxon>Sulfolobus</taxon>
    </lineage>
</organism>
<dbReference type="PANTHER" id="PTHR47861:SF3">
    <property type="entry name" value="FKBP-TYPE PEPTIDYL-PROLYL CIS-TRANS ISOMERASE SLYD"/>
    <property type="match status" value="1"/>
</dbReference>
<evidence type="ECO:0000256" key="2">
    <source>
        <dbReference type="ARBA" id="ARBA00004496"/>
    </source>
</evidence>
<dbReference type="Pfam" id="PF22199">
    <property type="entry name" value="FKBP26_IF"/>
    <property type="match status" value="1"/>
</dbReference>
<dbReference type="Pfam" id="PF00254">
    <property type="entry name" value="FKBP_C"/>
    <property type="match status" value="1"/>
</dbReference>
<evidence type="ECO:0000313" key="11">
    <source>
        <dbReference type="EMBL" id="AGE72873.1"/>
    </source>
</evidence>
<dbReference type="AlphaFoldDB" id="M1IAN9"/>
<dbReference type="GO" id="GO:0042026">
    <property type="term" value="P:protein refolding"/>
    <property type="evidence" value="ECO:0007669"/>
    <property type="project" value="UniProtKB-ARBA"/>
</dbReference>
<evidence type="ECO:0000256" key="1">
    <source>
        <dbReference type="ARBA" id="ARBA00000971"/>
    </source>
</evidence>